<proteinExistence type="predicted"/>
<evidence type="ECO:0000256" key="1">
    <source>
        <dbReference type="SAM" id="MobiDB-lite"/>
    </source>
</evidence>
<evidence type="ECO:0000313" key="2">
    <source>
        <dbReference type="EMBL" id="QJD31038.1"/>
    </source>
</evidence>
<reference evidence="3" key="1">
    <citation type="submission" date="2019-12" db="EMBL/GenBank/DDBJ databases">
        <authorList>
            <person name="Awala S.I."/>
            <person name="Rhee S.K."/>
        </authorList>
    </citation>
    <scope>NUCLEOTIDE SEQUENCE [LARGE SCALE GENOMIC DNA]</scope>
    <source>
        <strain evidence="3">IM1</strain>
    </source>
</reference>
<dbReference type="EMBL" id="CP046565">
    <property type="protein sequence ID" value="QJD31038.1"/>
    <property type="molecule type" value="Genomic_DNA"/>
</dbReference>
<dbReference type="RefSeq" id="WP_169604311.1">
    <property type="nucleotide sequence ID" value="NZ_CP046565.1"/>
</dbReference>
<dbReference type="KEGG" id="metu:GNH96_14515"/>
<dbReference type="AlphaFoldDB" id="A0A858QAW8"/>
<gene>
    <name evidence="2" type="ORF">GNH96_14515</name>
</gene>
<keyword evidence="3" id="KW-1185">Reference proteome</keyword>
<dbReference type="Proteomes" id="UP000503004">
    <property type="component" value="Chromosome"/>
</dbReference>
<feature type="region of interest" description="Disordered" evidence="1">
    <location>
        <begin position="1"/>
        <end position="42"/>
    </location>
</feature>
<organism evidence="2 3">
    <name type="scientific">Methylococcus geothermalis</name>
    <dbReference type="NCBI Taxonomy" id="2681310"/>
    <lineage>
        <taxon>Bacteria</taxon>
        <taxon>Pseudomonadati</taxon>
        <taxon>Pseudomonadota</taxon>
        <taxon>Gammaproteobacteria</taxon>
        <taxon>Methylococcales</taxon>
        <taxon>Methylococcaceae</taxon>
        <taxon>Methylococcus</taxon>
    </lineage>
</organism>
<protein>
    <submittedName>
        <fullName evidence="2">Uncharacterized protein</fullName>
    </submittedName>
</protein>
<evidence type="ECO:0000313" key="3">
    <source>
        <dbReference type="Proteomes" id="UP000503004"/>
    </source>
</evidence>
<sequence>MAKKVVPITSKPRGPTLSLVSATEEKSALSPEARTPPSHAFRDYTKSGSPVAEGLFAKAVYRSVYCLSFGVVLSALVLGKLIPGRRLIAKGLQDGTMAARQSLNWFETQRDVTAPGMDESGLKA</sequence>
<accession>A0A858QAW8</accession>
<name>A0A858QAW8_9GAMM</name>